<dbReference type="Proteomes" id="UP000310158">
    <property type="component" value="Unassembled WGS sequence"/>
</dbReference>
<dbReference type="Pfam" id="PF22301">
    <property type="entry name" value="AUDH_beta_propeller"/>
    <property type="match status" value="1"/>
</dbReference>
<dbReference type="Gene3D" id="2.80.10.50">
    <property type="match status" value="1"/>
</dbReference>
<dbReference type="AlphaFoldDB" id="A0A4S4M1A3"/>
<dbReference type="EMBL" id="SGPL01000063">
    <property type="protein sequence ID" value="THH18829.1"/>
    <property type="molecule type" value="Genomic_DNA"/>
</dbReference>
<comment type="caution">
    <text evidence="3">The sequence shown here is derived from an EMBL/GenBank/DDBJ whole genome shotgun (WGS) entry which is preliminary data.</text>
</comment>
<keyword evidence="4" id="KW-1185">Reference proteome</keyword>
<reference evidence="3 4" key="1">
    <citation type="submission" date="2019-02" db="EMBL/GenBank/DDBJ databases">
        <title>Genome sequencing of the rare red list fungi Bondarzewia mesenterica.</title>
        <authorList>
            <person name="Buettner E."/>
            <person name="Kellner H."/>
        </authorList>
    </citation>
    <scope>NUCLEOTIDE SEQUENCE [LARGE SCALE GENOMIC DNA]</scope>
    <source>
        <strain evidence="3 4">DSM 108281</strain>
    </source>
</reference>
<gene>
    <name evidence="3" type="ORF">EW146_g2230</name>
</gene>
<dbReference type="InterPro" id="IPR054583">
    <property type="entry name" value="Beta-prop_AUDH"/>
</dbReference>
<dbReference type="Pfam" id="PF18637">
    <property type="entry name" value="AUDH_Cupin"/>
    <property type="match status" value="1"/>
</dbReference>
<dbReference type="Gene3D" id="2.60.120.990">
    <property type="match status" value="1"/>
</dbReference>
<proteinExistence type="predicted"/>
<feature type="domain" description="Aldos-2-ulose dehydratase beta-propeller" evidence="2">
    <location>
        <begin position="127"/>
        <end position="302"/>
    </location>
</feature>
<organism evidence="3 4">
    <name type="scientific">Bondarzewia mesenterica</name>
    <dbReference type="NCBI Taxonomy" id="1095465"/>
    <lineage>
        <taxon>Eukaryota</taxon>
        <taxon>Fungi</taxon>
        <taxon>Dikarya</taxon>
        <taxon>Basidiomycota</taxon>
        <taxon>Agaricomycotina</taxon>
        <taxon>Agaricomycetes</taxon>
        <taxon>Russulales</taxon>
        <taxon>Bondarzewiaceae</taxon>
        <taxon>Bondarzewia</taxon>
    </lineage>
</organism>
<evidence type="ECO:0000313" key="3">
    <source>
        <dbReference type="EMBL" id="THH18829.1"/>
    </source>
</evidence>
<evidence type="ECO:0000259" key="2">
    <source>
        <dbReference type="Pfam" id="PF22301"/>
    </source>
</evidence>
<dbReference type="SUPFAM" id="SSF69318">
    <property type="entry name" value="Integrin alpha N-terminal domain"/>
    <property type="match status" value="1"/>
</dbReference>
<sequence length="856" mass="93602">MSYHASSLGCCAHVASSPASIPSFLKQQVEGGRTDGYWIEAFPFRAAQNSGQNLIGYGLGFQDTPSKIEMFINPFTNEKSSNWESRQLAVLDFPVAMNFADISGNGFNDVIISDKYGPSMNDIWPNGGRVSWLENTGDPDAENWTRRTIGFSPGMHRLKAGHFTTKDRIQICAVPIVVKSSDLTTPTPVIIFTAPDDPKSTGDSWPSEVVMKKHLVHEVVIFPSLDGGLDRVLLAGGDGVDLIWFDNSAWKSFNVGKGHPQTSGNPYWGAGSVAAARVHDDIAGYIASSEAFHGNTVSVYTKSTHTSKGIVDIKWTRHVLEDFGPLNDQHTGSIHEVVCADIDGDGIDEVLVAMMGSDPPSFDKTGVWCYKPVDLENGTFSRFKLSNVSAGRIAVADYLSNGRLDFATISYSVPGYFESPNPAINIFPSTSIIAEKLNDEVCFRVPRAPSTRFASELEFLDVSARKLAIVVLPPNTAHKVPAGSAVKVMAGTVTWLDGKSGKIEKRVLATRPFTHVSMSVNADEVRSQDEGAIFMLLKDSKTSGTPPYSTMDALVAHNIIPLHYPEDVCAMRFPWVKVEDRPWANGRFKGLEFYNLVGFHVRYADDSDDVIAHVQLWTAGVGVSAGFHNHVEKSFCEIHACIVNGTAKGGMRWAIVPDDKFNPDDPKLDDTGLIIVPDLHEHGPLWRTGRDGFPLLRKNDTVDYPWHAWLAGDKSASGKQSYDVWIAFEFPSFATHSVSHIKPHTSNLLKQGRYILSEPFSQMIVGLLNCSATDGTPVVAFSPSQNQTWDVSNVTGTDLYQLTHAQTGSLLAARWPPVDGQHIMGTHSPANMSLTSSWAITVHRDACVLPAQRISV</sequence>
<dbReference type="OrthoDB" id="5378718at2759"/>
<dbReference type="InterPro" id="IPR028994">
    <property type="entry name" value="Integrin_alpha_N"/>
</dbReference>
<evidence type="ECO:0000313" key="4">
    <source>
        <dbReference type="Proteomes" id="UP000310158"/>
    </source>
</evidence>
<feature type="domain" description="Aldos-2-ulose dehydratase/isomerase (AUDH) Cupin" evidence="1">
    <location>
        <begin position="431"/>
        <end position="731"/>
    </location>
</feature>
<protein>
    <submittedName>
        <fullName evidence="3">Uncharacterized protein</fullName>
    </submittedName>
</protein>
<evidence type="ECO:0000259" key="1">
    <source>
        <dbReference type="Pfam" id="PF18637"/>
    </source>
</evidence>
<name>A0A4S4M1A3_9AGAM</name>
<dbReference type="InterPro" id="IPR040887">
    <property type="entry name" value="AUDH_Cupin"/>
</dbReference>
<accession>A0A4S4M1A3</accession>